<dbReference type="Proteomes" id="UP000253977">
    <property type="component" value="Unassembled WGS sequence"/>
</dbReference>
<evidence type="ECO:0000256" key="1">
    <source>
        <dbReference type="SAM" id="MobiDB-lite"/>
    </source>
</evidence>
<comment type="caution">
    <text evidence="2">The sequence shown here is derived from an EMBL/GenBank/DDBJ whole genome shotgun (WGS) entry which is preliminary data.</text>
</comment>
<feature type="region of interest" description="Disordered" evidence="1">
    <location>
        <begin position="17"/>
        <end position="43"/>
    </location>
</feature>
<dbReference type="EMBL" id="QPMK01000027">
    <property type="protein sequence ID" value="RDD64202.1"/>
    <property type="molecule type" value="Genomic_DNA"/>
</dbReference>
<accession>A0A369TH87</accession>
<evidence type="ECO:0000313" key="2">
    <source>
        <dbReference type="EMBL" id="RDD64202.1"/>
    </source>
</evidence>
<keyword evidence="4" id="KW-1185">Reference proteome</keyword>
<sequence length="43" mass="4831">ANGTLDPARLERWRKLTEENLTNTSTQSGPRGNKITKTPGKRH</sequence>
<evidence type="ECO:0000313" key="4">
    <source>
        <dbReference type="Proteomes" id="UP000253977"/>
    </source>
</evidence>
<proteinExistence type="predicted"/>
<organism evidence="2 4">
    <name type="scientific">Thalassococcus profundi</name>
    <dbReference type="NCBI Taxonomy" id="2282382"/>
    <lineage>
        <taxon>Bacteria</taxon>
        <taxon>Pseudomonadati</taxon>
        <taxon>Pseudomonadota</taxon>
        <taxon>Alphaproteobacteria</taxon>
        <taxon>Rhodobacterales</taxon>
        <taxon>Roseobacteraceae</taxon>
        <taxon>Thalassococcus</taxon>
    </lineage>
</organism>
<evidence type="ECO:0000313" key="3">
    <source>
        <dbReference type="EMBL" id="RDD64908.1"/>
    </source>
</evidence>
<feature type="non-terminal residue" evidence="2">
    <location>
        <position position="1"/>
    </location>
</feature>
<dbReference type="AlphaFoldDB" id="A0A369TH87"/>
<protein>
    <submittedName>
        <fullName evidence="2">GTPase RsgA</fullName>
    </submittedName>
</protein>
<name>A0A369TH87_9RHOB</name>
<gene>
    <name evidence="3" type="ORF">DU478_18320</name>
    <name evidence="2" type="ORF">DU478_21355</name>
</gene>
<feature type="compositionally biased region" description="Polar residues" evidence="1">
    <location>
        <begin position="19"/>
        <end position="30"/>
    </location>
</feature>
<reference evidence="2 4" key="1">
    <citation type="submission" date="2018-07" db="EMBL/GenBank/DDBJ databases">
        <title>Thalassococcus profundi sp. nov., a marine bacterium isolated from deep seawater of Okinawa Trough.</title>
        <authorList>
            <person name="Yu M."/>
        </authorList>
    </citation>
    <scope>NUCLEOTIDE SEQUENCE [LARGE SCALE GENOMIC DNA]</scope>
    <source>
        <strain evidence="2 4">WRAS1</strain>
    </source>
</reference>
<dbReference type="EMBL" id="QPMK01000017">
    <property type="protein sequence ID" value="RDD64908.1"/>
    <property type="molecule type" value="Genomic_DNA"/>
</dbReference>